<reference evidence="3 4" key="1">
    <citation type="submission" date="2017-10" db="EMBL/GenBank/DDBJ databases">
        <title>Draft genome of Longibacter Salinarum.</title>
        <authorList>
            <person name="Goh K.M."/>
            <person name="Shamsir M.S."/>
            <person name="Lim S.W."/>
        </authorList>
    </citation>
    <scope>NUCLEOTIDE SEQUENCE [LARGE SCALE GENOMIC DNA]</scope>
    <source>
        <strain evidence="3 4">KCTC 52045</strain>
    </source>
</reference>
<comment type="caution">
    <text evidence="3">The sequence shown here is derived from an EMBL/GenBank/DDBJ whole genome shotgun (WGS) entry which is preliminary data.</text>
</comment>
<dbReference type="SUPFAM" id="SSF52402">
    <property type="entry name" value="Adenine nucleotide alpha hydrolases-like"/>
    <property type="match status" value="2"/>
</dbReference>
<dbReference type="OrthoDB" id="9788959at2"/>
<comment type="similarity">
    <text evidence="1">Belongs to the universal stress protein A family.</text>
</comment>
<dbReference type="RefSeq" id="WP_098074120.1">
    <property type="nucleotide sequence ID" value="NZ_PDEQ01000001.1"/>
</dbReference>
<dbReference type="InterPro" id="IPR006016">
    <property type="entry name" value="UspA"/>
</dbReference>
<dbReference type="Pfam" id="PF00582">
    <property type="entry name" value="Usp"/>
    <property type="match status" value="2"/>
</dbReference>
<keyword evidence="4" id="KW-1185">Reference proteome</keyword>
<dbReference type="CDD" id="cd00293">
    <property type="entry name" value="USP-like"/>
    <property type="match status" value="2"/>
</dbReference>
<dbReference type="InterPro" id="IPR006015">
    <property type="entry name" value="Universal_stress_UspA"/>
</dbReference>
<dbReference type="Gene3D" id="3.40.50.620">
    <property type="entry name" value="HUPs"/>
    <property type="match status" value="2"/>
</dbReference>
<evidence type="ECO:0000259" key="2">
    <source>
        <dbReference type="Pfam" id="PF00582"/>
    </source>
</evidence>
<dbReference type="PRINTS" id="PR01438">
    <property type="entry name" value="UNVRSLSTRESS"/>
</dbReference>
<accession>A0A2A8D2V4</accession>
<dbReference type="EMBL" id="PDEQ01000001">
    <property type="protein sequence ID" value="PEN15220.1"/>
    <property type="molecule type" value="Genomic_DNA"/>
</dbReference>
<organism evidence="3 4">
    <name type="scientific">Longibacter salinarum</name>
    <dbReference type="NCBI Taxonomy" id="1850348"/>
    <lineage>
        <taxon>Bacteria</taxon>
        <taxon>Pseudomonadati</taxon>
        <taxon>Rhodothermota</taxon>
        <taxon>Rhodothermia</taxon>
        <taxon>Rhodothermales</taxon>
        <taxon>Salisaetaceae</taxon>
        <taxon>Longibacter</taxon>
    </lineage>
</organism>
<name>A0A2A8D2V4_9BACT</name>
<dbReference type="PANTHER" id="PTHR46268">
    <property type="entry name" value="STRESS RESPONSE PROTEIN NHAX"/>
    <property type="match status" value="1"/>
</dbReference>
<evidence type="ECO:0000313" key="4">
    <source>
        <dbReference type="Proteomes" id="UP000220102"/>
    </source>
</evidence>
<dbReference type="Proteomes" id="UP000220102">
    <property type="component" value="Unassembled WGS sequence"/>
</dbReference>
<evidence type="ECO:0000313" key="3">
    <source>
        <dbReference type="EMBL" id="PEN15220.1"/>
    </source>
</evidence>
<dbReference type="InterPro" id="IPR014729">
    <property type="entry name" value="Rossmann-like_a/b/a_fold"/>
</dbReference>
<feature type="domain" description="UspA" evidence="2">
    <location>
        <begin position="160"/>
        <end position="317"/>
    </location>
</feature>
<protein>
    <submittedName>
        <fullName evidence="3">Universal stress protein</fullName>
    </submittedName>
</protein>
<sequence length="330" mass="36111">MLNVNSILLARDFSPVSNQAFRYTLDFAQRTGATLHVLYAQVLHEDPTQPGEELKPAGDINEIRRHLSLHADGKKVDRSVFDVEIKEAVVRDVAAAPAILNYASEHDIDMIGLGTHGRRGLRRFLLGSVAEEVVRRADRPVLTVRGEEDEARTEDFHPAKKILVPIDFSDPSREALRYGLALGALYDASVEVLHVIEQKLHPAFYVGGVTDIRDIDPNIEKKVKERLQKFIDETVQLGAPVPGGPDAEAASVPVRSSITPHVIVGTVDTEVPAFIDENDVDLVAMSTKGQTGLDRVLLGSVAEKIVRLSSCPVLTVKSTGKSLVEPNTRN</sequence>
<dbReference type="AlphaFoldDB" id="A0A2A8D2V4"/>
<feature type="domain" description="UspA" evidence="2">
    <location>
        <begin position="6"/>
        <end position="145"/>
    </location>
</feature>
<proteinExistence type="inferred from homology"/>
<gene>
    <name evidence="3" type="ORF">CRI94_02765</name>
</gene>
<dbReference type="PANTHER" id="PTHR46268:SF6">
    <property type="entry name" value="UNIVERSAL STRESS PROTEIN UP12"/>
    <property type="match status" value="1"/>
</dbReference>
<evidence type="ECO:0000256" key="1">
    <source>
        <dbReference type="ARBA" id="ARBA00008791"/>
    </source>
</evidence>